<dbReference type="InterPro" id="IPR001633">
    <property type="entry name" value="EAL_dom"/>
</dbReference>
<dbReference type="GO" id="GO:0071111">
    <property type="term" value="F:cyclic-guanylate-specific phosphodiesterase activity"/>
    <property type="evidence" value="ECO:0007669"/>
    <property type="project" value="InterPro"/>
</dbReference>
<evidence type="ECO:0000313" key="4">
    <source>
        <dbReference type="Proteomes" id="UP000254573"/>
    </source>
</evidence>
<dbReference type="Pfam" id="PF00563">
    <property type="entry name" value="EAL"/>
    <property type="match status" value="1"/>
</dbReference>
<dbReference type="PANTHER" id="PTHR33121">
    <property type="entry name" value="CYCLIC DI-GMP PHOSPHODIESTERASE PDEF"/>
    <property type="match status" value="1"/>
</dbReference>
<dbReference type="PROSITE" id="PS50883">
    <property type="entry name" value="EAL"/>
    <property type="match status" value="1"/>
</dbReference>
<dbReference type="STRING" id="93220.A6P55_16185"/>
<feature type="domain" description="EAL" evidence="1">
    <location>
        <begin position="15"/>
        <end position="262"/>
    </location>
</feature>
<evidence type="ECO:0000313" key="2">
    <source>
        <dbReference type="EMBL" id="SUA80545.1"/>
    </source>
</evidence>
<dbReference type="EMBL" id="CABPSO010000022">
    <property type="protein sequence ID" value="VVE72901.1"/>
    <property type="molecule type" value="Genomic_DNA"/>
</dbReference>
<keyword evidence="5" id="KW-1185">Reference proteome</keyword>
<dbReference type="KEGG" id="ppnm:LV28_19255"/>
<name>A0A378YTQ1_9BURK</name>
<evidence type="ECO:0000313" key="5">
    <source>
        <dbReference type="Proteomes" id="UP000361468"/>
    </source>
</evidence>
<dbReference type="Gene3D" id="3.20.20.450">
    <property type="entry name" value="EAL domain"/>
    <property type="match status" value="1"/>
</dbReference>
<dbReference type="CDD" id="cd01948">
    <property type="entry name" value="EAL"/>
    <property type="match status" value="1"/>
</dbReference>
<evidence type="ECO:0000259" key="1">
    <source>
        <dbReference type="PROSITE" id="PS50883"/>
    </source>
</evidence>
<organism evidence="2 4">
    <name type="scientific">Pandoraea pnomenusa</name>
    <dbReference type="NCBI Taxonomy" id="93220"/>
    <lineage>
        <taxon>Bacteria</taxon>
        <taxon>Pseudomonadati</taxon>
        <taxon>Pseudomonadota</taxon>
        <taxon>Betaproteobacteria</taxon>
        <taxon>Burkholderiales</taxon>
        <taxon>Burkholderiaceae</taxon>
        <taxon>Pandoraea</taxon>
    </lineage>
</organism>
<dbReference type="AlphaFoldDB" id="A0A378YTQ1"/>
<dbReference type="Proteomes" id="UP000361468">
    <property type="component" value="Unassembled WGS sequence"/>
</dbReference>
<dbReference type="Proteomes" id="UP000254573">
    <property type="component" value="Unassembled WGS sequence"/>
</dbReference>
<sequence length="263" mass="29121">MNAFKIHSHDEAAAQSASCAGCRNTAPLPVEIDFAFQPIVDVDTRAVFACEALVRGANGESAYSVLSQIDDAAKYQFDQYCRQTAIARAAALGLDAFLSINFMPNAVYRPEVCIRSTLDAAQANHFPLERIIFETVEGEHLADRTHLVHIFRAYKEYGFLTAIDDFGAGYSGLSLLVDFQPDIIKLDMELLRGIDTDTVRQRIVRNVISMCHDLGIKVVAEGIETRGERDFFIAHGVSLMQGYFFAKPAFKAIPAIDDASYLR</sequence>
<accession>A0A378YTQ1</accession>
<reference evidence="3 5" key="2">
    <citation type="submission" date="2019-08" db="EMBL/GenBank/DDBJ databases">
        <authorList>
            <person name="Peeters C."/>
        </authorList>
    </citation>
    <scope>NUCLEOTIDE SEQUENCE [LARGE SCALE GENOMIC DNA]</scope>
    <source>
        <strain evidence="3 5">LMG 31119</strain>
    </source>
</reference>
<dbReference type="InterPro" id="IPR050706">
    <property type="entry name" value="Cyclic-di-GMP_PDE-like"/>
</dbReference>
<dbReference type="OrthoDB" id="9813903at2"/>
<dbReference type="PANTHER" id="PTHR33121:SF15">
    <property type="entry name" value="BLUE LIGHT- AND TEMPERATURE-REGULATED ANTIREPRESSOR BLUF"/>
    <property type="match status" value="1"/>
</dbReference>
<gene>
    <name evidence="2" type="primary">ycgF</name>
    <name evidence="2" type="ORF">NCTC13160_03801</name>
    <name evidence="3" type="ORF">PPN31119_04437</name>
</gene>
<dbReference type="InterPro" id="IPR035919">
    <property type="entry name" value="EAL_sf"/>
</dbReference>
<dbReference type="EMBL" id="UGSG01000001">
    <property type="protein sequence ID" value="SUA80545.1"/>
    <property type="molecule type" value="Genomic_DNA"/>
</dbReference>
<dbReference type="SMART" id="SM00052">
    <property type="entry name" value="EAL"/>
    <property type="match status" value="1"/>
</dbReference>
<protein>
    <submittedName>
        <fullName evidence="2">Blue light- and temperature-regulated antirepressor YcgF</fullName>
    </submittedName>
    <submittedName>
        <fullName evidence="3">Diguanylate phosphodiesterase</fullName>
    </submittedName>
</protein>
<reference evidence="2 4" key="1">
    <citation type="submission" date="2018-06" db="EMBL/GenBank/DDBJ databases">
        <authorList>
            <consortium name="Pathogen Informatics"/>
            <person name="Doyle S."/>
        </authorList>
    </citation>
    <scope>NUCLEOTIDE SEQUENCE [LARGE SCALE GENOMIC DNA]</scope>
    <source>
        <strain evidence="2 4">NCTC13160</strain>
    </source>
</reference>
<dbReference type="RefSeq" id="WP_038620053.1">
    <property type="nucleotide sequence ID" value="NZ_CABPSO010000022.1"/>
</dbReference>
<evidence type="ECO:0000313" key="3">
    <source>
        <dbReference type="EMBL" id="VVE72901.1"/>
    </source>
</evidence>
<proteinExistence type="predicted"/>
<dbReference type="SUPFAM" id="SSF141868">
    <property type="entry name" value="EAL domain-like"/>
    <property type="match status" value="1"/>
</dbReference>